<dbReference type="KEGG" id="hbe:BEI_0241"/>
<dbReference type="RefSeq" id="WP_097787798.1">
    <property type="nucleotide sequence ID" value="NZ_BAAADT010000010.1"/>
</dbReference>
<gene>
    <name evidence="2" type="ORF">BEI_0241</name>
</gene>
<keyword evidence="3" id="KW-1185">Reference proteome</keyword>
<dbReference type="OrthoDB" id="6176432at2"/>
<accession>A0A291P2X2</accession>
<evidence type="ECO:0000313" key="2">
    <source>
        <dbReference type="EMBL" id="ATJ81228.1"/>
    </source>
</evidence>
<dbReference type="EMBL" id="CP021435">
    <property type="protein sequence ID" value="ATJ81228.1"/>
    <property type="molecule type" value="Genomic_DNA"/>
</dbReference>
<sequence>MKVQVCRDFDPDLGSCREPLAWVDAAELVEAGTQPWLSVEDAITVALAIGMVWAAAWAIRAIAQQLHSYMR</sequence>
<keyword evidence="1" id="KW-0812">Transmembrane</keyword>
<protein>
    <submittedName>
        <fullName evidence="2">Uncharacterized protein</fullName>
    </submittedName>
</protein>
<keyword evidence="1" id="KW-0472">Membrane</keyword>
<name>A0A291P2X2_9GAMM</name>
<dbReference type="Proteomes" id="UP000219993">
    <property type="component" value="Chromosome"/>
</dbReference>
<reference evidence="2 3" key="1">
    <citation type="journal article" date="2017" name="Sci. Rep.">
        <title>Revealing the Saline Adaptation Strategies of the Halophilic Bacterium Halomonas beimenensis through High-throughput Omics and Transposon Mutagenesis Approaches.</title>
        <authorList>
            <person name="Chen Y.H."/>
            <person name="Lin S.S."/>
            <person name="Shyu Y.T."/>
        </authorList>
    </citation>
    <scope>NUCLEOTIDE SEQUENCE [LARGE SCALE GENOMIC DNA]</scope>
    <source>
        <strain evidence="2 3">NTU-111</strain>
    </source>
</reference>
<evidence type="ECO:0000256" key="1">
    <source>
        <dbReference type="SAM" id="Phobius"/>
    </source>
</evidence>
<evidence type="ECO:0000313" key="3">
    <source>
        <dbReference type="Proteomes" id="UP000219993"/>
    </source>
</evidence>
<proteinExistence type="predicted"/>
<feature type="transmembrane region" description="Helical" evidence="1">
    <location>
        <begin position="42"/>
        <end position="63"/>
    </location>
</feature>
<dbReference type="AlphaFoldDB" id="A0A291P2X2"/>
<organism evidence="2 3">
    <name type="scientific">Halomonas beimenensis</name>
    <dbReference type="NCBI Taxonomy" id="475662"/>
    <lineage>
        <taxon>Bacteria</taxon>
        <taxon>Pseudomonadati</taxon>
        <taxon>Pseudomonadota</taxon>
        <taxon>Gammaproteobacteria</taxon>
        <taxon>Oceanospirillales</taxon>
        <taxon>Halomonadaceae</taxon>
        <taxon>Halomonas</taxon>
    </lineage>
</organism>
<keyword evidence="1" id="KW-1133">Transmembrane helix</keyword>